<dbReference type="PROSITE" id="PS00798">
    <property type="entry name" value="ALDOKETO_REDUCTASE_1"/>
    <property type="match status" value="1"/>
</dbReference>
<protein>
    <submittedName>
        <fullName evidence="3">3-dehydroecdysone 3beta-reductase</fullName>
    </submittedName>
</protein>
<name>A0A0L7LTE5_OPEBR</name>
<dbReference type="Proteomes" id="UP000037510">
    <property type="component" value="Unassembled WGS sequence"/>
</dbReference>
<gene>
    <name evidence="3" type="ORF">OBRU01_01810</name>
</gene>
<evidence type="ECO:0000313" key="3">
    <source>
        <dbReference type="EMBL" id="KOB78730.1"/>
    </source>
</evidence>
<dbReference type="InterPro" id="IPR018170">
    <property type="entry name" value="Aldo/ket_reductase_CS"/>
</dbReference>
<sequence>MAISTAQRMRGTSATGHDSTSRVPSVFQSDYSRANAQSSFFIQERQRLPEEVYVSMLLSSPANPADPAPANTTKSKDKAVSDAIYRAIEVGYRHIDTAAIYETETDIGEALNKKFEEGGLWNTRHRREQVPEALRESLRKLGLSYVDLYLMHWPLGLNIHPQMVQSELVWFCHVHNIAVMGYSPLGTMVPRFGLALPGPKMDDPTLVGRLEENIAIFDFKLTEEEVQTISPGSTYRLTAPSFWQDHKDY</sequence>
<dbReference type="Pfam" id="PF00248">
    <property type="entry name" value="Aldo_ket_red"/>
    <property type="match status" value="1"/>
</dbReference>
<feature type="region of interest" description="Disordered" evidence="1">
    <location>
        <begin position="1"/>
        <end position="26"/>
    </location>
</feature>
<evidence type="ECO:0000259" key="2">
    <source>
        <dbReference type="Pfam" id="PF00248"/>
    </source>
</evidence>
<keyword evidence="4" id="KW-1185">Reference proteome</keyword>
<dbReference type="InterPro" id="IPR023210">
    <property type="entry name" value="NADP_OxRdtase_dom"/>
</dbReference>
<evidence type="ECO:0000256" key="1">
    <source>
        <dbReference type="SAM" id="MobiDB-lite"/>
    </source>
</evidence>
<comment type="caution">
    <text evidence="3">The sequence shown here is derived from an EMBL/GenBank/DDBJ whole genome shotgun (WGS) entry which is preliminary data.</text>
</comment>
<dbReference type="InterPro" id="IPR036812">
    <property type="entry name" value="NAD(P)_OxRdtase_dom_sf"/>
</dbReference>
<evidence type="ECO:0000313" key="4">
    <source>
        <dbReference type="Proteomes" id="UP000037510"/>
    </source>
</evidence>
<dbReference type="EMBL" id="JTDY01000123">
    <property type="protein sequence ID" value="KOB78730.1"/>
    <property type="molecule type" value="Genomic_DNA"/>
</dbReference>
<dbReference type="STRING" id="104452.A0A0L7LTE5"/>
<dbReference type="AlphaFoldDB" id="A0A0L7LTE5"/>
<dbReference type="InterPro" id="IPR020471">
    <property type="entry name" value="AKR"/>
</dbReference>
<dbReference type="GO" id="GO:0016491">
    <property type="term" value="F:oxidoreductase activity"/>
    <property type="evidence" value="ECO:0007669"/>
    <property type="project" value="InterPro"/>
</dbReference>
<organism evidence="3 4">
    <name type="scientific">Operophtera brumata</name>
    <name type="common">Winter moth</name>
    <name type="synonym">Phalaena brumata</name>
    <dbReference type="NCBI Taxonomy" id="104452"/>
    <lineage>
        <taxon>Eukaryota</taxon>
        <taxon>Metazoa</taxon>
        <taxon>Ecdysozoa</taxon>
        <taxon>Arthropoda</taxon>
        <taxon>Hexapoda</taxon>
        <taxon>Insecta</taxon>
        <taxon>Pterygota</taxon>
        <taxon>Neoptera</taxon>
        <taxon>Endopterygota</taxon>
        <taxon>Lepidoptera</taxon>
        <taxon>Glossata</taxon>
        <taxon>Ditrysia</taxon>
        <taxon>Geometroidea</taxon>
        <taxon>Geometridae</taxon>
        <taxon>Larentiinae</taxon>
        <taxon>Operophtera</taxon>
    </lineage>
</organism>
<dbReference type="Gene3D" id="3.20.20.100">
    <property type="entry name" value="NADP-dependent oxidoreductase domain"/>
    <property type="match status" value="2"/>
</dbReference>
<reference evidence="3 4" key="1">
    <citation type="journal article" date="2015" name="Genome Biol. Evol.">
        <title>The genome of winter moth (Operophtera brumata) provides a genomic perspective on sexual dimorphism and phenology.</title>
        <authorList>
            <person name="Derks M.F."/>
            <person name="Smit S."/>
            <person name="Salis L."/>
            <person name="Schijlen E."/>
            <person name="Bossers A."/>
            <person name="Mateman C."/>
            <person name="Pijl A.S."/>
            <person name="de Ridder D."/>
            <person name="Groenen M.A."/>
            <person name="Visser M.E."/>
            <person name="Megens H.J."/>
        </authorList>
    </citation>
    <scope>NUCLEOTIDE SEQUENCE [LARGE SCALE GENOMIC DNA]</scope>
    <source>
        <strain evidence="3">WM2013NL</strain>
        <tissue evidence="3">Head and thorax</tissue>
    </source>
</reference>
<dbReference type="SUPFAM" id="SSF51430">
    <property type="entry name" value="NAD(P)-linked oxidoreductase"/>
    <property type="match status" value="1"/>
</dbReference>
<proteinExistence type="predicted"/>
<feature type="non-terminal residue" evidence="3">
    <location>
        <position position="249"/>
    </location>
</feature>
<accession>A0A0L7LTE5</accession>
<feature type="domain" description="NADP-dependent oxidoreductase" evidence="2">
    <location>
        <begin position="74"/>
        <end position="154"/>
    </location>
</feature>
<dbReference type="PANTHER" id="PTHR11732">
    <property type="entry name" value="ALDO/KETO REDUCTASE"/>
    <property type="match status" value="1"/>
</dbReference>